<comment type="similarity">
    <text evidence="1">Belongs to the AB hydrolase superfamily. AB hydrolase 2 family.</text>
</comment>
<evidence type="ECO:0000313" key="3">
    <source>
        <dbReference type="EMBL" id="EYE98991.1"/>
    </source>
</evidence>
<accession>A0A017SQB3</accession>
<dbReference type="GO" id="GO:0052689">
    <property type="term" value="F:carboxylic ester hydrolase activity"/>
    <property type="evidence" value="ECO:0007669"/>
    <property type="project" value="TreeGrafter"/>
</dbReference>
<dbReference type="InterPro" id="IPR050565">
    <property type="entry name" value="LYPA1-2/EST-like"/>
</dbReference>
<reference evidence="4" key="1">
    <citation type="journal article" date="2014" name="Nat. Commun.">
        <title>Genomic adaptations of the halophilic Dead Sea filamentous fungus Eurotium rubrum.</title>
        <authorList>
            <person name="Kis-Papo T."/>
            <person name="Weig A.R."/>
            <person name="Riley R."/>
            <person name="Persoh D."/>
            <person name="Salamov A."/>
            <person name="Sun H."/>
            <person name="Lipzen A."/>
            <person name="Wasser S.P."/>
            <person name="Rambold G."/>
            <person name="Grigoriev I.V."/>
            <person name="Nevo E."/>
        </authorList>
    </citation>
    <scope>NUCLEOTIDE SEQUENCE [LARGE SCALE GENOMIC DNA]</scope>
    <source>
        <strain evidence="4">CBS 135680</strain>
    </source>
</reference>
<dbReference type="RefSeq" id="XP_040642679.1">
    <property type="nucleotide sequence ID" value="XM_040779563.1"/>
</dbReference>
<feature type="domain" description="Phospholipase/carboxylesterase/thioesterase" evidence="2">
    <location>
        <begin position="7"/>
        <end position="171"/>
    </location>
</feature>
<name>A0A017SQB3_ASPRC</name>
<organism evidence="3 4">
    <name type="scientific">Aspergillus ruber (strain CBS 135680)</name>
    <dbReference type="NCBI Taxonomy" id="1388766"/>
    <lineage>
        <taxon>Eukaryota</taxon>
        <taxon>Fungi</taxon>
        <taxon>Dikarya</taxon>
        <taxon>Ascomycota</taxon>
        <taxon>Pezizomycotina</taxon>
        <taxon>Eurotiomycetes</taxon>
        <taxon>Eurotiomycetidae</taxon>
        <taxon>Eurotiales</taxon>
        <taxon>Aspergillaceae</taxon>
        <taxon>Aspergillus</taxon>
        <taxon>Aspergillus subgen. Aspergillus</taxon>
    </lineage>
</organism>
<dbReference type="STRING" id="1388766.A0A017SQB3"/>
<dbReference type="GO" id="GO:0008474">
    <property type="term" value="F:palmitoyl-(protein) hydrolase activity"/>
    <property type="evidence" value="ECO:0007669"/>
    <property type="project" value="TreeGrafter"/>
</dbReference>
<keyword evidence="4" id="KW-1185">Reference proteome</keyword>
<gene>
    <name evidence="3" type="ORF">EURHEDRAFT_383180</name>
</gene>
<protein>
    <submittedName>
        <fullName evidence="3">Alpha/beta-hydrolase</fullName>
    </submittedName>
</protein>
<evidence type="ECO:0000259" key="2">
    <source>
        <dbReference type="Pfam" id="PF02230"/>
    </source>
</evidence>
<evidence type="ECO:0000313" key="4">
    <source>
        <dbReference type="Proteomes" id="UP000019804"/>
    </source>
</evidence>
<dbReference type="Gene3D" id="3.40.50.1820">
    <property type="entry name" value="alpha/beta hydrolase"/>
    <property type="match status" value="1"/>
</dbReference>
<keyword evidence="3" id="KW-0378">Hydrolase</keyword>
<dbReference type="EMBL" id="KK088412">
    <property type="protein sequence ID" value="EYE98991.1"/>
    <property type="molecule type" value="Genomic_DNA"/>
</dbReference>
<dbReference type="AlphaFoldDB" id="A0A017SQB3"/>
<dbReference type="InterPro" id="IPR003140">
    <property type="entry name" value="PLipase/COase/thioEstase"/>
</dbReference>
<dbReference type="PANTHER" id="PTHR10655:SF63">
    <property type="entry name" value="PHOSPHOLIPASE_CARBOXYLESTERASE_THIOESTERASE DOMAIN-CONTAINING PROTEIN"/>
    <property type="match status" value="1"/>
</dbReference>
<dbReference type="SUPFAM" id="SSF53474">
    <property type="entry name" value="alpha/beta-Hydrolases"/>
    <property type="match status" value="1"/>
</dbReference>
<dbReference type="OrthoDB" id="2418081at2759"/>
<proteinExistence type="inferred from homology"/>
<sequence length="272" mass="30510">MSFPEPYVHPPITTHTHTIILLHGRGSFGRELAEELFFSNTTNNQNLPTTLPTVRWVFPTSRNYWDTKFEEEIPEWFDAYSLTNIEERQELQVEGLKESIKYILEILEKDIELVGDAGNVFLGGMSMGMAVVMWVVVHYLASATGNNKALGGVLVFSGWFPFARQTEEFITTAGADAAGFQRLISSVLGGTVPGIEDQESITPTSLPVCLLHGTDDAFISVELGRQSSRILQKMGMPVEWHEYTGAENEGHWIKEPEGFDKIVRFLRSHGMK</sequence>
<dbReference type="PANTHER" id="PTHR10655">
    <property type="entry name" value="LYSOPHOSPHOLIPASE-RELATED"/>
    <property type="match status" value="1"/>
</dbReference>
<dbReference type="Proteomes" id="UP000019804">
    <property type="component" value="Unassembled WGS sequence"/>
</dbReference>
<dbReference type="GO" id="GO:0005737">
    <property type="term" value="C:cytoplasm"/>
    <property type="evidence" value="ECO:0007669"/>
    <property type="project" value="TreeGrafter"/>
</dbReference>
<dbReference type="HOGENOM" id="CLU_049413_2_2_1"/>
<dbReference type="GeneID" id="63694687"/>
<dbReference type="Pfam" id="PF02230">
    <property type="entry name" value="Abhydrolase_2"/>
    <property type="match status" value="1"/>
</dbReference>
<dbReference type="InterPro" id="IPR029058">
    <property type="entry name" value="AB_hydrolase_fold"/>
</dbReference>
<evidence type="ECO:0000256" key="1">
    <source>
        <dbReference type="ARBA" id="ARBA00006499"/>
    </source>
</evidence>